<feature type="region of interest" description="Disordered" evidence="4">
    <location>
        <begin position="546"/>
        <end position="594"/>
    </location>
</feature>
<feature type="domain" description="AAA+ ATPase" evidence="5">
    <location>
        <begin position="318"/>
        <end position="453"/>
    </location>
</feature>
<dbReference type="Proteomes" id="UP000315133">
    <property type="component" value="Unassembled WGS sequence"/>
</dbReference>
<dbReference type="Gene3D" id="3.40.50.300">
    <property type="entry name" value="P-loop containing nucleotide triphosphate hydrolases"/>
    <property type="match status" value="1"/>
</dbReference>
<dbReference type="RefSeq" id="WP_141818002.1">
    <property type="nucleotide sequence ID" value="NZ_BAAAIL010000003.1"/>
</dbReference>
<evidence type="ECO:0000313" key="7">
    <source>
        <dbReference type="Proteomes" id="UP000315133"/>
    </source>
</evidence>
<dbReference type="PRINTS" id="PR00819">
    <property type="entry name" value="CBXCFQXSUPER"/>
</dbReference>
<comment type="similarity">
    <text evidence="1">Belongs to the CbxX/CfxQ family.</text>
</comment>
<dbReference type="InterPro" id="IPR000641">
    <property type="entry name" value="CbxX/CfxQ"/>
</dbReference>
<dbReference type="Pfam" id="PF17866">
    <property type="entry name" value="AAA_lid_6"/>
    <property type="match status" value="1"/>
</dbReference>
<sequence>MTTQPLRDAVDVLARVGREAGLDEGAVRAEGMALAAAVLERSTDTMPMARIWGETFGRPASEFFGMVPRGRRYGSIPTTLLGTLLAESSARAQGYAVALSDVATAACTVPGADADTVGRAAVAARTQLGAAGVSGHGTADSPVPMPAAPDAAAGAPQAPGAPQVPGAAPVTPGTAPGLPTSHDGLRDLSSDLLRRAQEQSERVREMLGHVGRLGQAGGPGGQLPPYPPAGLDGGDPSGGAVPGTTAYPDQVQTQAPPEGTPEPEPEEPAQPERSVEELLAELDELTGLTRVKAEIHRQVAVLKMDARRQEAGLKVATLTRHLVFVGNPGTGKTTVARLVGGIYRALGLLSKGQLVEVDRSELVAGYLGQTAAKTAEVVASALGGVLFIDEAYSLNGDQYGKEAIDTLVKEMEDHRDDLVVIVAGYPEPMAEFISMNPGLESRFRTIIEFDDYSDDELAEIQRTLAAKMDYDIAEEAAERFREILAATPRGPSFGNGRFARNLLEAAIGRHAWRLRDAEDPSVEDLRTLRKEDFEDRDLVDTSVAVASVADAPQGMEPAPARERGSSEVDEPPVDADDDLDEPDDERAEPGEDER</sequence>
<feature type="compositionally biased region" description="Gly residues" evidence="4">
    <location>
        <begin position="231"/>
        <end position="241"/>
    </location>
</feature>
<reference evidence="6 7" key="1">
    <citation type="submission" date="2019-06" db="EMBL/GenBank/DDBJ databases">
        <title>Sequencing the genomes of 1000 actinobacteria strains.</title>
        <authorList>
            <person name="Klenk H.-P."/>
        </authorList>
    </citation>
    <scope>NUCLEOTIDE SEQUENCE [LARGE SCALE GENOMIC DNA]</scope>
    <source>
        <strain evidence="6 7">DSM 12362</strain>
    </source>
</reference>
<dbReference type="GO" id="GO:0016887">
    <property type="term" value="F:ATP hydrolysis activity"/>
    <property type="evidence" value="ECO:0007669"/>
    <property type="project" value="InterPro"/>
</dbReference>
<evidence type="ECO:0000313" key="6">
    <source>
        <dbReference type="EMBL" id="TQM96370.1"/>
    </source>
</evidence>
<protein>
    <submittedName>
        <fullName evidence="6">ATPase family protein associated with various cellular activities (AAA)</fullName>
    </submittedName>
</protein>
<dbReference type="Pfam" id="PF00004">
    <property type="entry name" value="AAA"/>
    <property type="match status" value="1"/>
</dbReference>
<evidence type="ECO:0000256" key="4">
    <source>
        <dbReference type="SAM" id="MobiDB-lite"/>
    </source>
</evidence>
<organism evidence="6 7">
    <name type="scientific">Ornithinimicrobium humiphilum</name>
    <dbReference type="NCBI Taxonomy" id="125288"/>
    <lineage>
        <taxon>Bacteria</taxon>
        <taxon>Bacillati</taxon>
        <taxon>Actinomycetota</taxon>
        <taxon>Actinomycetes</taxon>
        <taxon>Micrococcales</taxon>
        <taxon>Ornithinimicrobiaceae</taxon>
        <taxon>Ornithinimicrobium</taxon>
    </lineage>
</organism>
<dbReference type="EMBL" id="VFPU01000001">
    <property type="protein sequence ID" value="TQM96370.1"/>
    <property type="molecule type" value="Genomic_DNA"/>
</dbReference>
<dbReference type="InterPro" id="IPR050773">
    <property type="entry name" value="CbxX/CfxQ_RuBisCO_ESX"/>
</dbReference>
<dbReference type="PANTHER" id="PTHR43392">
    <property type="entry name" value="AAA-TYPE ATPASE FAMILY PROTEIN / ANKYRIN REPEAT FAMILY PROTEIN"/>
    <property type="match status" value="1"/>
</dbReference>
<feature type="region of interest" description="Disordered" evidence="4">
    <location>
        <begin position="132"/>
        <end position="186"/>
    </location>
</feature>
<dbReference type="FunFam" id="3.40.50.300:FF:000216">
    <property type="entry name" value="Type VII secretion ATPase EccA"/>
    <property type="match status" value="1"/>
</dbReference>
<keyword evidence="2" id="KW-0547">Nucleotide-binding</keyword>
<dbReference type="PANTHER" id="PTHR43392:SF2">
    <property type="entry name" value="AAA-TYPE ATPASE FAMILY PROTEIN _ ANKYRIN REPEAT FAMILY PROTEIN"/>
    <property type="match status" value="1"/>
</dbReference>
<dbReference type="CDD" id="cd00009">
    <property type="entry name" value="AAA"/>
    <property type="match status" value="1"/>
</dbReference>
<feature type="region of interest" description="Disordered" evidence="4">
    <location>
        <begin position="211"/>
        <end position="274"/>
    </location>
</feature>
<dbReference type="AlphaFoldDB" id="A0A543KMR2"/>
<gene>
    <name evidence="6" type="ORF">FB476_1236</name>
</gene>
<evidence type="ECO:0000256" key="1">
    <source>
        <dbReference type="ARBA" id="ARBA00010378"/>
    </source>
</evidence>
<evidence type="ECO:0000259" key="5">
    <source>
        <dbReference type="SMART" id="SM00382"/>
    </source>
</evidence>
<feature type="compositionally biased region" description="Low complexity" evidence="4">
    <location>
        <begin position="148"/>
        <end position="182"/>
    </location>
</feature>
<dbReference type="GO" id="GO:0005524">
    <property type="term" value="F:ATP binding"/>
    <property type="evidence" value="ECO:0007669"/>
    <property type="project" value="UniProtKB-KW"/>
</dbReference>
<dbReference type="SMART" id="SM00382">
    <property type="entry name" value="AAA"/>
    <property type="match status" value="1"/>
</dbReference>
<accession>A0A543KMR2</accession>
<evidence type="ECO:0000256" key="3">
    <source>
        <dbReference type="ARBA" id="ARBA00022840"/>
    </source>
</evidence>
<evidence type="ECO:0000256" key="2">
    <source>
        <dbReference type="ARBA" id="ARBA00022741"/>
    </source>
</evidence>
<proteinExistence type="inferred from homology"/>
<dbReference type="InterPro" id="IPR027417">
    <property type="entry name" value="P-loop_NTPase"/>
</dbReference>
<dbReference type="SUPFAM" id="SSF52540">
    <property type="entry name" value="P-loop containing nucleoside triphosphate hydrolases"/>
    <property type="match status" value="1"/>
</dbReference>
<keyword evidence="3" id="KW-0067">ATP-binding</keyword>
<comment type="caution">
    <text evidence="6">The sequence shown here is derived from an EMBL/GenBank/DDBJ whole genome shotgun (WGS) entry which is preliminary data.</text>
</comment>
<name>A0A543KMR2_9MICO</name>
<dbReference type="Gene3D" id="1.10.8.60">
    <property type="match status" value="1"/>
</dbReference>
<feature type="compositionally biased region" description="Acidic residues" evidence="4">
    <location>
        <begin position="567"/>
        <end position="594"/>
    </location>
</feature>
<dbReference type="OrthoDB" id="9806903at2"/>
<dbReference type="InterPro" id="IPR003593">
    <property type="entry name" value="AAA+_ATPase"/>
</dbReference>
<keyword evidence="7" id="KW-1185">Reference proteome</keyword>
<dbReference type="InterPro" id="IPR041627">
    <property type="entry name" value="AAA_lid_6"/>
</dbReference>
<dbReference type="InterPro" id="IPR003959">
    <property type="entry name" value="ATPase_AAA_core"/>
</dbReference>